<dbReference type="KEGG" id="pdo:PSDT_1518"/>
<dbReference type="AlphaFoldDB" id="E6JYN9"/>
<organism evidence="2 3">
    <name type="scientific">Parascardovia denticolens DSM 10105 = JCM 12538</name>
    <dbReference type="NCBI Taxonomy" id="864564"/>
    <lineage>
        <taxon>Bacteria</taxon>
        <taxon>Bacillati</taxon>
        <taxon>Actinomycetota</taxon>
        <taxon>Actinomycetes</taxon>
        <taxon>Bifidobacteriales</taxon>
        <taxon>Bifidobacteriaceae</taxon>
        <taxon>Parascardovia</taxon>
    </lineage>
</organism>
<accession>E6JYN9</accession>
<keyword evidence="3" id="KW-1185">Reference proteome</keyword>
<keyword evidence="1" id="KW-0812">Transmembrane</keyword>
<reference evidence="2 3" key="1">
    <citation type="submission" date="2010-12" db="EMBL/GenBank/DDBJ databases">
        <authorList>
            <person name="Muzny D."/>
            <person name="Qin X."/>
            <person name="Buhay C."/>
            <person name="Dugan-Rocha S."/>
            <person name="Ding Y."/>
            <person name="Chen G."/>
            <person name="Hawes A."/>
            <person name="Holder M."/>
            <person name="Jhangiani S."/>
            <person name="Johnson A."/>
            <person name="Khan Z."/>
            <person name="Li Z."/>
            <person name="Liu W."/>
            <person name="Liu X."/>
            <person name="Perez L."/>
            <person name="Shen H."/>
            <person name="Wang Q."/>
            <person name="Watt J."/>
            <person name="Xi L."/>
            <person name="Xin Y."/>
            <person name="Zhou J."/>
            <person name="Deng J."/>
            <person name="Jiang H."/>
            <person name="Liu Y."/>
            <person name="Qu J."/>
            <person name="Song X.-Z."/>
            <person name="Zhang L."/>
            <person name="Villasana D."/>
            <person name="Johnson A."/>
            <person name="Liu J."/>
            <person name="Liyanage D."/>
            <person name="Lorensuhewa L."/>
            <person name="Robinson T."/>
            <person name="Song A."/>
            <person name="Song B.-B."/>
            <person name="Dinh H."/>
            <person name="Thornton R."/>
            <person name="Coyle M."/>
            <person name="Francisco L."/>
            <person name="Jackson L."/>
            <person name="Javaid M."/>
            <person name="Korchina V."/>
            <person name="Kovar C."/>
            <person name="Mata R."/>
            <person name="Mathew T."/>
            <person name="Ngo R."/>
            <person name="Nguyen L."/>
            <person name="Nguyen N."/>
            <person name="Okwuonu G."/>
            <person name="Ongeri F."/>
            <person name="Pham C."/>
            <person name="Simmons D."/>
            <person name="Wilczek-Boney K."/>
            <person name="Hale W."/>
            <person name="Jakkamsetti A."/>
            <person name="Pham P."/>
            <person name="Ruth R."/>
            <person name="San Lucas F."/>
            <person name="Warren J."/>
            <person name="Zhang J."/>
            <person name="Zhao Z."/>
            <person name="Zhou C."/>
            <person name="Zhu D."/>
            <person name="Lee S."/>
            <person name="Bess C."/>
            <person name="Blankenburg K."/>
            <person name="Forbes L."/>
            <person name="Fu Q."/>
            <person name="Gubbala S."/>
            <person name="Hirani K."/>
            <person name="Jayaseelan J.C."/>
            <person name="Lara F."/>
            <person name="Munidasa M."/>
            <person name="Palculict T."/>
            <person name="Patil S."/>
            <person name="Pu L.-L."/>
            <person name="Saada N."/>
            <person name="Tang L."/>
            <person name="Weissenberger G."/>
            <person name="Zhu Y."/>
            <person name="Hemphill L."/>
            <person name="Shang Y."/>
            <person name="Youmans B."/>
            <person name="Ayvaz T."/>
            <person name="Ross M."/>
            <person name="Santibanez J."/>
            <person name="Aqrawi P."/>
            <person name="Gross S."/>
            <person name="Joshi V."/>
            <person name="Fowler G."/>
            <person name="Nazareth L."/>
            <person name="Reid J."/>
            <person name="Worley K."/>
            <person name="Petrosino J."/>
            <person name="Highlander S."/>
            <person name="Gibbs R."/>
        </authorList>
    </citation>
    <scope>NUCLEOTIDE SEQUENCE [LARGE SCALE GENOMIC DNA]</scope>
    <source>
        <strain evidence="2 3">DSM 10105</strain>
    </source>
</reference>
<comment type="caution">
    <text evidence="2">The sequence shown here is derived from an EMBL/GenBank/DDBJ whole genome shotgun (WGS) entry which is preliminary data.</text>
</comment>
<feature type="transmembrane region" description="Helical" evidence="1">
    <location>
        <begin position="42"/>
        <end position="60"/>
    </location>
</feature>
<evidence type="ECO:0000256" key="1">
    <source>
        <dbReference type="SAM" id="Phobius"/>
    </source>
</evidence>
<dbReference type="EMBL" id="AEON01000001">
    <property type="protein sequence ID" value="EFT83050.1"/>
    <property type="molecule type" value="Genomic_DNA"/>
</dbReference>
<dbReference type="HOGENOM" id="CLU_2618811_0_0_11"/>
<dbReference type="PATRIC" id="fig|864564.6.peg.1665"/>
<dbReference type="RefSeq" id="WP_006288491.1">
    <property type="nucleotide sequence ID" value="NZ_AP012333.1"/>
</dbReference>
<keyword evidence="1" id="KW-1133">Transmembrane helix</keyword>
<gene>
    <name evidence="2" type="ORF">HMPREF0620_0055</name>
</gene>
<proteinExistence type="predicted"/>
<evidence type="ECO:0000313" key="3">
    <source>
        <dbReference type="Proteomes" id="UP000004946"/>
    </source>
</evidence>
<name>E6JYN9_PARDN</name>
<sequence length="78" mass="8802">MKDKNHREFLSGKWEKVILALAVYALLSVLFRIVVDMPLVDSLLIAALAAAALTLSVVEIRRDKWLLKKVGKRKGTNR</sequence>
<dbReference type="Proteomes" id="UP000004946">
    <property type="component" value="Chromosome"/>
</dbReference>
<keyword evidence="1" id="KW-0472">Membrane</keyword>
<evidence type="ECO:0000313" key="2">
    <source>
        <dbReference type="EMBL" id="EFT83050.1"/>
    </source>
</evidence>
<protein>
    <submittedName>
        <fullName evidence="2">Uncharacterized protein</fullName>
    </submittedName>
</protein>